<comment type="caution">
    <text evidence="1">The sequence shown here is derived from an EMBL/GenBank/DDBJ whole genome shotgun (WGS) entry which is preliminary data.</text>
</comment>
<name>A0A4R9KAN9_9LEPT</name>
<dbReference type="Proteomes" id="UP000297693">
    <property type="component" value="Unassembled WGS sequence"/>
</dbReference>
<organism evidence="1 2">
    <name type="scientific">Leptospira ognonensis</name>
    <dbReference type="NCBI Taxonomy" id="2484945"/>
    <lineage>
        <taxon>Bacteria</taxon>
        <taxon>Pseudomonadati</taxon>
        <taxon>Spirochaetota</taxon>
        <taxon>Spirochaetia</taxon>
        <taxon>Leptospirales</taxon>
        <taxon>Leptospiraceae</taxon>
        <taxon>Leptospira</taxon>
    </lineage>
</organism>
<sequence>MESETIITTKVKKIDHENHRIHFETLNPERRNIDIYFALLKMSLSTFPRTKKKEIGKAITLLNGDKNLRKVILKSQQFFIWGMNDETCKDKFIEIYENIGEKKYPKFICWIQYERFFFQHYIPFTCQELPYSEELNVIPLKEIVYSSNQNQFFPQTSVEYLSRVIPKGRTENAIQVLDSQKFKEFLENFKT</sequence>
<accession>A0A4R9KAN9</accession>
<evidence type="ECO:0000313" key="1">
    <source>
        <dbReference type="EMBL" id="TGL63051.1"/>
    </source>
</evidence>
<gene>
    <name evidence="1" type="ORF">EHQ58_01745</name>
</gene>
<dbReference type="EMBL" id="RQGD01000006">
    <property type="protein sequence ID" value="TGL63051.1"/>
    <property type="molecule type" value="Genomic_DNA"/>
</dbReference>
<proteinExistence type="predicted"/>
<protein>
    <submittedName>
        <fullName evidence="1">Uncharacterized protein</fullName>
    </submittedName>
</protein>
<reference evidence="1" key="1">
    <citation type="journal article" date="2019" name="PLoS Negl. Trop. Dis.">
        <title>Revisiting the worldwide diversity of Leptospira species in the environment.</title>
        <authorList>
            <person name="Vincent A.T."/>
            <person name="Schiettekatte O."/>
            <person name="Bourhy P."/>
            <person name="Veyrier F.J."/>
            <person name="Picardeau M."/>
        </authorList>
    </citation>
    <scope>NUCLEOTIDE SEQUENCE [LARGE SCALE GENOMIC DNA]</scope>
    <source>
        <strain evidence="1">201702476</strain>
    </source>
</reference>
<dbReference type="AlphaFoldDB" id="A0A4R9KAN9"/>
<keyword evidence="2" id="KW-1185">Reference proteome</keyword>
<evidence type="ECO:0000313" key="2">
    <source>
        <dbReference type="Proteomes" id="UP000297693"/>
    </source>
</evidence>